<proteinExistence type="predicted"/>
<comment type="caution">
    <text evidence="1">The sequence shown here is derived from an EMBL/GenBank/DDBJ whole genome shotgun (WGS) entry which is preliminary data.</text>
</comment>
<evidence type="ECO:0000313" key="2">
    <source>
        <dbReference type="Proteomes" id="UP000024635"/>
    </source>
</evidence>
<keyword evidence="2" id="KW-1185">Reference proteome</keyword>
<dbReference type="EMBL" id="JARK01000009">
    <property type="protein sequence ID" value="EYC46066.1"/>
    <property type="molecule type" value="Genomic_DNA"/>
</dbReference>
<name>A0A016X2M8_9BILA</name>
<gene>
    <name evidence="1" type="primary">Acey_s0409.g940</name>
    <name evidence="1" type="ORF">Y032_0409g940</name>
</gene>
<protein>
    <recommendedName>
        <fullName evidence="3">Reverse transcriptase domain-containing protein</fullName>
    </recommendedName>
</protein>
<dbReference type="OrthoDB" id="5598377at2759"/>
<evidence type="ECO:0008006" key="3">
    <source>
        <dbReference type="Google" id="ProtNLM"/>
    </source>
</evidence>
<evidence type="ECO:0000313" key="1">
    <source>
        <dbReference type="EMBL" id="EYC46066.1"/>
    </source>
</evidence>
<accession>A0A016X2M8</accession>
<reference evidence="2" key="1">
    <citation type="journal article" date="2015" name="Nat. Genet.">
        <title>The genome and transcriptome of the zoonotic hookworm Ancylostoma ceylanicum identify infection-specific gene families.</title>
        <authorList>
            <person name="Schwarz E.M."/>
            <person name="Hu Y."/>
            <person name="Antoshechkin I."/>
            <person name="Miller M.M."/>
            <person name="Sternberg P.W."/>
            <person name="Aroian R.V."/>
        </authorList>
    </citation>
    <scope>NUCLEOTIDE SEQUENCE</scope>
    <source>
        <strain evidence="2">HY135</strain>
    </source>
</reference>
<dbReference type="Proteomes" id="UP000024635">
    <property type="component" value="Unassembled WGS sequence"/>
</dbReference>
<organism evidence="1 2">
    <name type="scientific">Ancylostoma ceylanicum</name>
    <dbReference type="NCBI Taxonomy" id="53326"/>
    <lineage>
        <taxon>Eukaryota</taxon>
        <taxon>Metazoa</taxon>
        <taxon>Ecdysozoa</taxon>
        <taxon>Nematoda</taxon>
        <taxon>Chromadorea</taxon>
        <taxon>Rhabditida</taxon>
        <taxon>Rhabditina</taxon>
        <taxon>Rhabditomorpha</taxon>
        <taxon>Strongyloidea</taxon>
        <taxon>Ancylostomatidae</taxon>
        <taxon>Ancylostomatinae</taxon>
        <taxon>Ancylostoma</taxon>
    </lineage>
</organism>
<sequence length="79" mass="8482">MCKKNLLNPPIPSAILTLGPVPPIQKEEVVSALAKTRNGRAPGPDNLPSKIWRGVGGKGKRWLTSSFNGIIAERKLPEA</sequence>
<dbReference type="AlphaFoldDB" id="A0A016X2M8"/>